<proteinExistence type="predicted"/>
<evidence type="ECO:0000313" key="3">
    <source>
        <dbReference type="WBParaSite" id="Csp11.Scaffold630.g20460.t2"/>
    </source>
</evidence>
<accession>A0A1I7UXZ7</accession>
<evidence type="ECO:0000256" key="1">
    <source>
        <dbReference type="SAM" id="MobiDB-lite"/>
    </source>
</evidence>
<feature type="region of interest" description="Disordered" evidence="1">
    <location>
        <begin position="1"/>
        <end position="21"/>
    </location>
</feature>
<sequence>MPAKSTLHKDPAVQSKSISVEQKRKEDNEDIKFIEKGTIFITSHNINEFAVSLELVTVNTVHCPYYT</sequence>
<reference evidence="3" key="1">
    <citation type="submission" date="2016-11" db="UniProtKB">
        <authorList>
            <consortium name="WormBaseParasite"/>
        </authorList>
    </citation>
    <scope>IDENTIFICATION</scope>
</reference>
<evidence type="ECO:0000313" key="2">
    <source>
        <dbReference type="Proteomes" id="UP000095282"/>
    </source>
</evidence>
<name>A0A1I7UXZ7_9PELO</name>
<keyword evidence="2" id="KW-1185">Reference proteome</keyword>
<organism evidence="2 3">
    <name type="scientific">Caenorhabditis tropicalis</name>
    <dbReference type="NCBI Taxonomy" id="1561998"/>
    <lineage>
        <taxon>Eukaryota</taxon>
        <taxon>Metazoa</taxon>
        <taxon>Ecdysozoa</taxon>
        <taxon>Nematoda</taxon>
        <taxon>Chromadorea</taxon>
        <taxon>Rhabditida</taxon>
        <taxon>Rhabditina</taxon>
        <taxon>Rhabditomorpha</taxon>
        <taxon>Rhabditoidea</taxon>
        <taxon>Rhabditidae</taxon>
        <taxon>Peloderinae</taxon>
        <taxon>Caenorhabditis</taxon>
    </lineage>
</organism>
<protein>
    <submittedName>
        <fullName evidence="3">Transposase</fullName>
    </submittedName>
</protein>
<dbReference type="WBParaSite" id="Csp11.Scaffold630.g20460.t2">
    <property type="protein sequence ID" value="Csp11.Scaffold630.g20460.t2"/>
    <property type="gene ID" value="Csp11.Scaffold630.g20460"/>
</dbReference>
<dbReference type="AlphaFoldDB" id="A0A1I7UXZ7"/>
<dbReference type="Proteomes" id="UP000095282">
    <property type="component" value="Unplaced"/>
</dbReference>